<gene>
    <name evidence="2" type="ORF">CIN_09850</name>
</gene>
<organism evidence="2 3">
    <name type="scientific">Commensalibacter intestini A911</name>
    <dbReference type="NCBI Taxonomy" id="1088868"/>
    <lineage>
        <taxon>Bacteria</taxon>
        <taxon>Pseudomonadati</taxon>
        <taxon>Pseudomonadota</taxon>
        <taxon>Alphaproteobacteria</taxon>
        <taxon>Acetobacterales</taxon>
        <taxon>Acetobacteraceae</taxon>
    </lineage>
</organism>
<dbReference type="SMART" id="SM00901">
    <property type="entry name" value="FRG"/>
    <property type="match status" value="1"/>
</dbReference>
<evidence type="ECO:0000259" key="1">
    <source>
        <dbReference type="SMART" id="SM00901"/>
    </source>
</evidence>
<proteinExistence type="predicted"/>
<dbReference type="RefSeq" id="WP_008853975.1">
    <property type="nucleotide sequence ID" value="NZ_AGFR01000005.1"/>
</dbReference>
<name>G6F039_9PROT</name>
<feature type="domain" description="FRG" evidence="1">
    <location>
        <begin position="25"/>
        <end position="127"/>
    </location>
</feature>
<sequence length="329" mass="38886">MSETKVENVKDFLDKLTEIQRNKHVNTELFFRGHADKVYVAEPTIFRKNGNGERNLLKNEKNLFNDIITQCPEDFKDCQYTFEYLVKMQHYGLPTRLLDITSNALVALYFACCSLNSENNYKDGQVLVYAVLKDAIKSYNSDTVSVLSNLAKLNYDFEMLDIEKIENLKELMRLQNKLIGRIINIFKEDSLSKLSEFVCISQSLQLACIKKKYQTSKQYKELEIIKIIERMILLLKFVSKEKEDIYSRILEDFQSTVLSEYNQLLNFNTQKERFLHFIKQEKSYFIDRLNSEFDLEKIVCVRAKLNNQRIIRQSGLFFCLEWVKQKIIL</sequence>
<dbReference type="STRING" id="1088868.CIN_09850"/>
<dbReference type="eggNOG" id="COG4127">
    <property type="taxonomic scope" value="Bacteria"/>
</dbReference>
<comment type="caution">
    <text evidence="2">The sequence shown here is derived from an EMBL/GenBank/DDBJ whole genome shotgun (WGS) entry which is preliminary data.</text>
</comment>
<dbReference type="InterPro" id="IPR014966">
    <property type="entry name" value="FRG-dom"/>
</dbReference>
<dbReference type="OrthoDB" id="9816036at2"/>
<evidence type="ECO:0000313" key="3">
    <source>
        <dbReference type="Proteomes" id="UP000005939"/>
    </source>
</evidence>
<dbReference type="Pfam" id="PF08867">
    <property type="entry name" value="FRG"/>
    <property type="match status" value="1"/>
</dbReference>
<evidence type="ECO:0000313" key="2">
    <source>
        <dbReference type="EMBL" id="EHD14121.1"/>
    </source>
</evidence>
<reference evidence="2 3" key="1">
    <citation type="submission" date="2011-10" db="EMBL/GenBank/DDBJ databases">
        <title>Genome Sequence of Commensalibacter intestini A911, isolated from Drosophila gut.</title>
        <authorList>
            <person name="Lee W.-J."/>
            <person name="Kim E.-K."/>
        </authorList>
    </citation>
    <scope>NUCLEOTIDE SEQUENCE [LARGE SCALE GENOMIC DNA]</scope>
    <source>
        <strain evidence="2 3">A911</strain>
    </source>
</reference>
<dbReference type="REBASE" id="43477">
    <property type="entry name" value="CinA911McrBP"/>
</dbReference>
<dbReference type="PATRIC" id="fig|1088868.3.peg.989"/>
<accession>G6F039</accession>
<protein>
    <recommendedName>
        <fullName evidence="1">FRG domain-containing protein</fullName>
    </recommendedName>
</protein>
<dbReference type="EMBL" id="AGFR01000005">
    <property type="protein sequence ID" value="EHD14121.1"/>
    <property type="molecule type" value="Genomic_DNA"/>
</dbReference>
<dbReference type="Proteomes" id="UP000005939">
    <property type="component" value="Unassembled WGS sequence"/>
</dbReference>
<dbReference type="AlphaFoldDB" id="G6F039"/>